<dbReference type="SUPFAM" id="SSF51735">
    <property type="entry name" value="NAD(P)-binding Rossmann-fold domains"/>
    <property type="match status" value="1"/>
</dbReference>
<evidence type="ECO:0000313" key="5">
    <source>
        <dbReference type="Proteomes" id="UP000241964"/>
    </source>
</evidence>
<dbReference type="Pfam" id="PF00725">
    <property type="entry name" value="3HCDH"/>
    <property type="match status" value="1"/>
</dbReference>
<dbReference type="InterPro" id="IPR008927">
    <property type="entry name" value="6-PGluconate_DH-like_C_sf"/>
</dbReference>
<dbReference type="GO" id="GO:0070403">
    <property type="term" value="F:NAD+ binding"/>
    <property type="evidence" value="ECO:0007669"/>
    <property type="project" value="InterPro"/>
</dbReference>
<dbReference type="Pfam" id="PF02737">
    <property type="entry name" value="3HCDH_N"/>
    <property type="match status" value="1"/>
</dbReference>
<keyword evidence="5" id="KW-1185">Reference proteome</keyword>
<organism evidence="4 5">
    <name type="scientific">Dyadobacter jiangsuensis</name>
    <dbReference type="NCBI Taxonomy" id="1591085"/>
    <lineage>
        <taxon>Bacteria</taxon>
        <taxon>Pseudomonadati</taxon>
        <taxon>Bacteroidota</taxon>
        <taxon>Cytophagia</taxon>
        <taxon>Cytophagales</taxon>
        <taxon>Spirosomataceae</taxon>
        <taxon>Dyadobacter</taxon>
    </lineage>
</organism>
<dbReference type="InterPro" id="IPR006176">
    <property type="entry name" value="3-OHacyl-CoA_DH_NAD-bd"/>
</dbReference>
<dbReference type="InterPro" id="IPR006108">
    <property type="entry name" value="3HC_DH_C"/>
</dbReference>
<dbReference type="Proteomes" id="UP000241964">
    <property type="component" value="Unassembled WGS sequence"/>
</dbReference>
<proteinExistence type="predicted"/>
<dbReference type="PANTHER" id="PTHR48075:SF5">
    <property type="entry name" value="3-HYDROXYBUTYRYL-COA DEHYDROGENASE"/>
    <property type="match status" value="1"/>
</dbReference>
<sequence>MTKGGQQLEPVLLVGDHMLASGIATCLQQSGLVFTAERDISELTWHQAGEPFALAILVTEEDLAVKKQQLRVLEDKLGGNTIIAINTETIGLDLLQENAAFPRRIIGLNWVEPADTTFFLEIITNQVTDEGIAGQISQTAEKWWNKDPYIIKGNAGVRMRLMGALIREAFYLVENGFATVEDIDRACRNDAGYYLPFAGNLRYMDLMGTYAYGMVMKDLNPELSNCTRIPDFFRQMLSERKSGMSSGAGFYAYAAGEMEKWQELHRKFSVQVRELIEKYPFNYSTEEVAEVRNGFNFR</sequence>
<dbReference type="EMBL" id="PYAS01000008">
    <property type="protein sequence ID" value="PSL27161.1"/>
    <property type="molecule type" value="Genomic_DNA"/>
</dbReference>
<evidence type="ECO:0000256" key="1">
    <source>
        <dbReference type="ARBA" id="ARBA00023002"/>
    </source>
</evidence>
<dbReference type="PANTHER" id="PTHR48075">
    <property type="entry name" value="3-HYDROXYACYL-COA DEHYDROGENASE FAMILY PROTEIN"/>
    <property type="match status" value="1"/>
</dbReference>
<dbReference type="Gene3D" id="1.10.1040.10">
    <property type="entry name" value="N-(1-d-carboxylethyl)-l-norvaline Dehydrogenase, domain 2"/>
    <property type="match status" value="1"/>
</dbReference>
<dbReference type="GO" id="GO:0016616">
    <property type="term" value="F:oxidoreductase activity, acting on the CH-OH group of donors, NAD or NADP as acceptor"/>
    <property type="evidence" value="ECO:0007669"/>
    <property type="project" value="InterPro"/>
</dbReference>
<gene>
    <name evidence="4" type="ORF">CLV60_10815</name>
</gene>
<dbReference type="SUPFAM" id="SSF48179">
    <property type="entry name" value="6-phosphogluconate dehydrogenase C-terminal domain-like"/>
    <property type="match status" value="1"/>
</dbReference>
<feature type="domain" description="3-hydroxyacyl-CoA dehydrogenase C-terminal" evidence="2">
    <location>
        <begin position="160"/>
        <end position="253"/>
    </location>
</feature>
<accession>A0A2P8FZK9</accession>
<keyword evidence="1" id="KW-0560">Oxidoreductase</keyword>
<feature type="domain" description="3-hydroxyacyl-CoA dehydrogenase NAD binding" evidence="3">
    <location>
        <begin position="60"/>
        <end position="148"/>
    </location>
</feature>
<dbReference type="Gene3D" id="3.40.50.720">
    <property type="entry name" value="NAD(P)-binding Rossmann-like Domain"/>
    <property type="match status" value="1"/>
</dbReference>
<dbReference type="GO" id="GO:0006631">
    <property type="term" value="P:fatty acid metabolic process"/>
    <property type="evidence" value="ECO:0007669"/>
    <property type="project" value="InterPro"/>
</dbReference>
<evidence type="ECO:0000259" key="2">
    <source>
        <dbReference type="Pfam" id="PF00725"/>
    </source>
</evidence>
<name>A0A2P8FZK9_9BACT</name>
<reference evidence="4 5" key="1">
    <citation type="submission" date="2018-03" db="EMBL/GenBank/DDBJ databases">
        <title>Genomic Encyclopedia of Archaeal and Bacterial Type Strains, Phase II (KMG-II): from individual species to whole genera.</title>
        <authorList>
            <person name="Goeker M."/>
        </authorList>
    </citation>
    <scope>NUCLEOTIDE SEQUENCE [LARGE SCALE GENOMIC DNA]</scope>
    <source>
        <strain evidence="4 5">DSM 29057</strain>
    </source>
</reference>
<evidence type="ECO:0000259" key="3">
    <source>
        <dbReference type="Pfam" id="PF02737"/>
    </source>
</evidence>
<dbReference type="InterPro" id="IPR013328">
    <property type="entry name" value="6PGD_dom2"/>
</dbReference>
<dbReference type="AlphaFoldDB" id="A0A2P8FZK9"/>
<protein>
    <submittedName>
        <fullName evidence="4">3-hydroxybutyryl-CoA dehydrogenase</fullName>
    </submittedName>
</protein>
<evidence type="ECO:0000313" key="4">
    <source>
        <dbReference type="EMBL" id="PSL27161.1"/>
    </source>
</evidence>
<comment type="caution">
    <text evidence="4">The sequence shown here is derived from an EMBL/GenBank/DDBJ whole genome shotgun (WGS) entry which is preliminary data.</text>
</comment>
<dbReference type="InterPro" id="IPR036291">
    <property type="entry name" value="NAD(P)-bd_dom_sf"/>
</dbReference>